<proteinExistence type="predicted"/>
<gene>
    <name evidence="1" type="ORF">F7725_010971</name>
</gene>
<comment type="caution">
    <text evidence="1">The sequence shown here is derived from an EMBL/GenBank/DDBJ whole genome shotgun (WGS) entry which is preliminary data.</text>
</comment>
<evidence type="ECO:0000313" key="1">
    <source>
        <dbReference type="EMBL" id="KAF3857770.1"/>
    </source>
</evidence>
<dbReference type="AlphaFoldDB" id="A0A7J5Z838"/>
<reference evidence="1 2" key="1">
    <citation type="submission" date="2020-03" db="EMBL/GenBank/DDBJ databases">
        <title>Dissostichus mawsoni Genome sequencing and assembly.</title>
        <authorList>
            <person name="Park H."/>
        </authorList>
    </citation>
    <scope>NUCLEOTIDE SEQUENCE [LARGE SCALE GENOMIC DNA]</scope>
    <source>
        <strain evidence="1">DM0001</strain>
        <tissue evidence="1">Muscle</tissue>
    </source>
</reference>
<accession>A0A7J5Z838</accession>
<dbReference type="Proteomes" id="UP000518266">
    <property type="component" value="Unassembled WGS sequence"/>
</dbReference>
<evidence type="ECO:0000313" key="2">
    <source>
        <dbReference type="Proteomes" id="UP000518266"/>
    </source>
</evidence>
<feature type="non-terminal residue" evidence="1">
    <location>
        <position position="59"/>
    </location>
</feature>
<name>A0A7J5Z838_DISMA</name>
<organism evidence="1 2">
    <name type="scientific">Dissostichus mawsoni</name>
    <name type="common">Antarctic cod</name>
    <dbReference type="NCBI Taxonomy" id="36200"/>
    <lineage>
        <taxon>Eukaryota</taxon>
        <taxon>Metazoa</taxon>
        <taxon>Chordata</taxon>
        <taxon>Craniata</taxon>
        <taxon>Vertebrata</taxon>
        <taxon>Euteleostomi</taxon>
        <taxon>Actinopterygii</taxon>
        <taxon>Neopterygii</taxon>
        <taxon>Teleostei</taxon>
        <taxon>Neoteleostei</taxon>
        <taxon>Acanthomorphata</taxon>
        <taxon>Eupercaria</taxon>
        <taxon>Perciformes</taxon>
        <taxon>Notothenioidei</taxon>
        <taxon>Nototheniidae</taxon>
        <taxon>Dissostichus</taxon>
    </lineage>
</organism>
<dbReference type="EMBL" id="JAAKFY010000004">
    <property type="protein sequence ID" value="KAF3857770.1"/>
    <property type="molecule type" value="Genomic_DNA"/>
</dbReference>
<keyword evidence="2" id="KW-1185">Reference proteome</keyword>
<sequence>MVQQRHLPHPVETDFITRSYRFLQKDWIQTGRSADEQLLPVLQSHLCSRPLSDTRVCRM</sequence>
<protein>
    <submittedName>
        <fullName evidence="1">Uncharacterized protein</fullName>
    </submittedName>
</protein>